<dbReference type="Proteomes" id="UP000031036">
    <property type="component" value="Unassembled WGS sequence"/>
</dbReference>
<proteinExistence type="predicted"/>
<dbReference type="InterPro" id="IPR053235">
    <property type="entry name" value="Ser_Thr_kinase"/>
</dbReference>
<gene>
    <name evidence="2" type="primary">MAP3K4</name>
    <name evidence="2" type="ORF">Tcan_04003</name>
</gene>
<reference evidence="2 3" key="1">
    <citation type="submission" date="2014-11" db="EMBL/GenBank/DDBJ databases">
        <title>Genetic blueprint of the zoonotic pathogen Toxocara canis.</title>
        <authorList>
            <person name="Zhu X.-Q."/>
            <person name="Korhonen P.K."/>
            <person name="Cai H."/>
            <person name="Young N.D."/>
            <person name="Nejsum P."/>
            <person name="von Samson-Himmelstjerna G."/>
            <person name="Boag P.R."/>
            <person name="Tan P."/>
            <person name="Li Q."/>
            <person name="Min J."/>
            <person name="Yang Y."/>
            <person name="Wang X."/>
            <person name="Fang X."/>
            <person name="Hall R.S."/>
            <person name="Hofmann A."/>
            <person name="Sternberg P.W."/>
            <person name="Jex A.R."/>
            <person name="Gasser R.B."/>
        </authorList>
    </citation>
    <scope>NUCLEOTIDE SEQUENCE [LARGE SCALE GENOMIC DNA]</scope>
    <source>
        <strain evidence="2">PN_DK_2014</strain>
    </source>
</reference>
<organism evidence="2 3">
    <name type="scientific">Toxocara canis</name>
    <name type="common">Canine roundworm</name>
    <dbReference type="NCBI Taxonomy" id="6265"/>
    <lineage>
        <taxon>Eukaryota</taxon>
        <taxon>Metazoa</taxon>
        <taxon>Ecdysozoa</taxon>
        <taxon>Nematoda</taxon>
        <taxon>Chromadorea</taxon>
        <taxon>Rhabditida</taxon>
        <taxon>Spirurina</taxon>
        <taxon>Ascaridomorpha</taxon>
        <taxon>Ascaridoidea</taxon>
        <taxon>Toxocaridae</taxon>
        <taxon>Toxocara</taxon>
    </lineage>
</organism>
<dbReference type="AlphaFoldDB" id="A0A0B2V2C2"/>
<accession>A0A0B2V2C2</accession>
<protein>
    <submittedName>
        <fullName evidence="2">Mitogen-activated protein kinase kinase kinase 4</fullName>
    </submittedName>
</protein>
<dbReference type="STRING" id="6265.A0A0B2V2C2"/>
<dbReference type="EMBL" id="JPKZ01002780">
    <property type="protein sequence ID" value="KHN75150.1"/>
    <property type="molecule type" value="Genomic_DNA"/>
</dbReference>
<dbReference type="GO" id="GO:0006974">
    <property type="term" value="P:DNA damage response"/>
    <property type="evidence" value="ECO:0007669"/>
    <property type="project" value="TreeGrafter"/>
</dbReference>
<dbReference type="PROSITE" id="PS50011">
    <property type="entry name" value="PROTEIN_KINASE_DOM"/>
    <property type="match status" value="1"/>
</dbReference>
<keyword evidence="3" id="KW-1185">Reference proteome</keyword>
<dbReference type="Gene3D" id="1.10.510.10">
    <property type="entry name" value="Transferase(Phosphotransferase) domain 1"/>
    <property type="match status" value="1"/>
</dbReference>
<evidence type="ECO:0000313" key="2">
    <source>
        <dbReference type="EMBL" id="KHN75150.1"/>
    </source>
</evidence>
<sequence length="528" mass="61240">MSYHPSRGSGRNDAKAMELRRSFGSILVDALKYIRVDARDEWPIEMVKSNYTRGDVLSSGNFGQVVSARARPITIGFTHVEPRACVIKTCEIGARLDACVRESRGDEHELSLRVDKLTRRIVMETYILNRVRHSNIMHAHVTTVDELTVSVHMVLPRFYTLDLLIDKYRREKDGEPMPVRIMLMIIRQLCRALLYLHSSNIVHNDVQPENIYLTRSGTVKLGHFACARMLTSEKAAGECRTPTGREEFMCFEKQFNLRIAKALAECKPFTTAADIWSLGVLILHMVSYFPNEKWHRLPRNFALQMGQQKMPFKWMISEMVQLRVRLAQSGDENLKRFLSDKLLNIDAEARATAQQLLDCSLMKKWCYADLDQDKSYLVRKFIHELDWPNRFKLETDGYNYDACEAKDIPAEFYWDDTWKELERRRFGFRLSVYDAGQKRDGSDIEQQFSHADATLFEVLLCAVELGQLEMFDIFAVDHNIRNLCFMLMGINNSKHSPYRSSSRKEVTFKLPPSLICSERSAHVEVYFI</sequence>
<name>A0A0B2V2C2_TOXCA</name>
<keyword evidence="2" id="KW-0808">Transferase</keyword>
<dbReference type="OrthoDB" id="10252171at2759"/>
<evidence type="ECO:0000259" key="1">
    <source>
        <dbReference type="PROSITE" id="PS50011"/>
    </source>
</evidence>
<dbReference type="PANTHER" id="PTHR24361">
    <property type="entry name" value="MITOGEN-ACTIVATED KINASE KINASE KINASE"/>
    <property type="match status" value="1"/>
</dbReference>
<feature type="domain" description="Protein kinase" evidence="1">
    <location>
        <begin position="51"/>
        <end position="362"/>
    </location>
</feature>
<dbReference type="InterPro" id="IPR000719">
    <property type="entry name" value="Prot_kinase_dom"/>
</dbReference>
<keyword evidence="2" id="KW-0418">Kinase</keyword>
<dbReference type="GO" id="GO:0005524">
    <property type="term" value="F:ATP binding"/>
    <property type="evidence" value="ECO:0007669"/>
    <property type="project" value="InterPro"/>
</dbReference>
<dbReference type="InterPro" id="IPR011009">
    <property type="entry name" value="Kinase-like_dom_sf"/>
</dbReference>
<dbReference type="SUPFAM" id="SSF56112">
    <property type="entry name" value="Protein kinase-like (PK-like)"/>
    <property type="match status" value="1"/>
</dbReference>
<dbReference type="OMA" id="HSNIMHA"/>
<dbReference type="Pfam" id="PF00069">
    <property type="entry name" value="Pkinase"/>
    <property type="match status" value="1"/>
</dbReference>
<dbReference type="CDD" id="cd00180">
    <property type="entry name" value="PKc"/>
    <property type="match status" value="1"/>
</dbReference>
<evidence type="ECO:0000313" key="3">
    <source>
        <dbReference type="Proteomes" id="UP000031036"/>
    </source>
</evidence>
<dbReference type="GO" id="GO:0004674">
    <property type="term" value="F:protein serine/threonine kinase activity"/>
    <property type="evidence" value="ECO:0007669"/>
    <property type="project" value="TreeGrafter"/>
</dbReference>
<dbReference type="GO" id="GO:0005737">
    <property type="term" value="C:cytoplasm"/>
    <property type="evidence" value="ECO:0007669"/>
    <property type="project" value="TreeGrafter"/>
</dbReference>
<comment type="caution">
    <text evidence="2">The sequence shown here is derived from an EMBL/GenBank/DDBJ whole genome shotgun (WGS) entry which is preliminary data.</text>
</comment>
<dbReference type="PANTHER" id="PTHR24361:SF613">
    <property type="entry name" value="NUCLEAR RECEPTOR-BINDING PROTEIN-RELATED"/>
    <property type="match status" value="1"/>
</dbReference>